<dbReference type="EMBL" id="ML736369">
    <property type="protein sequence ID" value="KAE8372234.1"/>
    <property type="molecule type" value="Genomic_DNA"/>
</dbReference>
<evidence type="ECO:0000256" key="1">
    <source>
        <dbReference type="SAM" id="Phobius"/>
    </source>
</evidence>
<dbReference type="PANTHER" id="PTHR38794">
    <property type="entry name" value="INTEGRAL MEMBRANE PROTEIN"/>
    <property type="match status" value="1"/>
</dbReference>
<sequence>MCFSKLSVIFFIRNVIPPLNPDRFIIGALVLFTVLWAGIGILTAALQCPLPRAWDYLQGRCIQRGSWWIYMCAMDIVTDTGVMAHGIFIVVRLQMRLKRKLTLIVIFALRTCVIAASACQAFYANQAVKAPDPTFDTSLFAICTQVTQGLSLITCCSPQFKPFIDNLRSLGFYVDGVSRHGASGVKHEESMTRSQKPPSPSCPPHELGIIDPCMGSYQATVTASSSKREWDAESQSSQAHIIQEAYSWAVTSSARETFSRSLQ</sequence>
<feature type="transmembrane region" description="Helical" evidence="1">
    <location>
        <begin position="67"/>
        <end position="91"/>
    </location>
</feature>
<keyword evidence="1" id="KW-0812">Transmembrane</keyword>
<proteinExistence type="predicted"/>
<feature type="domain" description="Rhodopsin" evidence="2">
    <location>
        <begin position="1"/>
        <end position="164"/>
    </location>
</feature>
<keyword evidence="1" id="KW-0472">Membrane</keyword>
<dbReference type="PANTHER" id="PTHR38794:SF1">
    <property type="entry name" value="INTEGRAL MEMBRANE PROTEIN"/>
    <property type="match status" value="1"/>
</dbReference>
<reference evidence="3 4" key="1">
    <citation type="submission" date="2019-04" db="EMBL/GenBank/DDBJ databases">
        <title>Friends and foes A comparative genomics studyof 23 Aspergillus species from section Flavi.</title>
        <authorList>
            <consortium name="DOE Joint Genome Institute"/>
            <person name="Kjaerbolling I."/>
            <person name="Vesth T."/>
            <person name="Frisvad J.C."/>
            <person name="Nybo J.L."/>
            <person name="Theobald S."/>
            <person name="Kildgaard S."/>
            <person name="Isbrandt T."/>
            <person name="Kuo A."/>
            <person name="Sato A."/>
            <person name="Lyhne E.K."/>
            <person name="Kogle M.E."/>
            <person name="Wiebenga A."/>
            <person name="Kun R.S."/>
            <person name="Lubbers R.J."/>
            <person name="Makela M.R."/>
            <person name="Barry K."/>
            <person name="Chovatia M."/>
            <person name="Clum A."/>
            <person name="Daum C."/>
            <person name="Haridas S."/>
            <person name="He G."/>
            <person name="LaButti K."/>
            <person name="Lipzen A."/>
            <person name="Mondo S."/>
            <person name="Riley R."/>
            <person name="Salamov A."/>
            <person name="Simmons B.A."/>
            <person name="Magnuson J.K."/>
            <person name="Henrissat B."/>
            <person name="Mortensen U.H."/>
            <person name="Larsen T.O."/>
            <person name="Devries R.P."/>
            <person name="Grigoriev I.V."/>
            <person name="Machida M."/>
            <person name="Baker S.E."/>
            <person name="Andersen M.R."/>
        </authorList>
    </citation>
    <scope>NUCLEOTIDE SEQUENCE [LARGE SCALE GENOMIC DNA]</scope>
    <source>
        <strain evidence="3 4">IBT 29228</strain>
    </source>
</reference>
<gene>
    <name evidence="3" type="ORF">BDV26DRAFT_105075</name>
</gene>
<keyword evidence="4" id="KW-1185">Reference proteome</keyword>
<feature type="transmembrane region" description="Helical" evidence="1">
    <location>
        <begin position="24"/>
        <end position="47"/>
    </location>
</feature>
<name>A0A5N7AQU9_9EURO</name>
<dbReference type="Proteomes" id="UP000326198">
    <property type="component" value="Unassembled WGS sequence"/>
</dbReference>
<evidence type="ECO:0000313" key="3">
    <source>
        <dbReference type="EMBL" id="KAE8372234.1"/>
    </source>
</evidence>
<dbReference type="InterPro" id="IPR049326">
    <property type="entry name" value="Rhodopsin_dom_fungi"/>
</dbReference>
<dbReference type="Pfam" id="PF20684">
    <property type="entry name" value="Fung_rhodopsin"/>
    <property type="match status" value="1"/>
</dbReference>
<evidence type="ECO:0000259" key="2">
    <source>
        <dbReference type="Pfam" id="PF20684"/>
    </source>
</evidence>
<accession>A0A5N7AQU9</accession>
<dbReference type="AlphaFoldDB" id="A0A5N7AQU9"/>
<dbReference type="OrthoDB" id="3918601at2759"/>
<evidence type="ECO:0000313" key="4">
    <source>
        <dbReference type="Proteomes" id="UP000326198"/>
    </source>
</evidence>
<protein>
    <recommendedName>
        <fullName evidence="2">Rhodopsin domain-containing protein</fullName>
    </recommendedName>
</protein>
<organism evidence="3 4">
    <name type="scientific">Aspergillus bertholletiae</name>
    <dbReference type="NCBI Taxonomy" id="1226010"/>
    <lineage>
        <taxon>Eukaryota</taxon>
        <taxon>Fungi</taxon>
        <taxon>Dikarya</taxon>
        <taxon>Ascomycota</taxon>
        <taxon>Pezizomycotina</taxon>
        <taxon>Eurotiomycetes</taxon>
        <taxon>Eurotiomycetidae</taxon>
        <taxon>Eurotiales</taxon>
        <taxon>Aspergillaceae</taxon>
        <taxon>Aspergillus</taxon>
        <taxon>Aspergillus subgen. Circumdati</taxon>
    </lineage>
</organism>
<keyword evidence="1" id="KW-1133">Transmembrane helix</keyword>